<name>A0A2G9YSX6_9BACT</name>
<accession>A0A2G9YSX6</accession>
<proteinExistence type="predicted"/>
<dbReference type="InterPro" id="IPR048846">
    <property type="entry name" value="PaaX-like_central"/>
</dbReference>
<evidence type="ECO:0000313" key="3">
    <source>
        <dbReference type="Proteomes" id="UP000231567"/>
    </source>
</evidence>
<gene>
    <name evidence="2" type="ORF">COX39_00765</name>
</gene>
<dbReference type="SUPFAM" id="SSF143430">
    <property type="entry name" value="TTP0101/SSO1404-like"/>
    <property type="match status" value="1"/>
</dbReference>
<reference evidence="2 3" key="1">
    <citation type="submission" date="2017-09" db="EMBL/GenBank/DDBJ databases">
        <title>Depth-based differentiation of microbial function through sediment-hosted aquifers and enrichment of novel symbionts in the deep terrestrial subsurface.</title>
        <authorList>
            <person name="Probst A.J."/>
            <person name="Ladd B."/>
            <person name="Jarett J.K."/>
            <person name="Geller-Mcgrath D.E."/>
            <person name="Sieber C.M."/>
            <person name="Emerson J.B."/>
            <person name="Anantharaman K."/>
            <person name="Thomas B.C."/>
            <person name="Malmstrom R."/>
            <person name="Stieglmeier M."/>
            <person name="Klingl A."/>
            <person name="Woyke T."/>
            <person name="Ryan C.M."/>
            <person name="Banfield J.F."/>
        </authorList>
    </citation>
    <scope>NUCLEOTIDE SEQUENCE [LARGE SCALE GENOMIC DNA]</scope>
    <source>
        <strain evidence="2">CG23_combo_of_CG06-09_8_20_14_all_40_13</strain>
    </source>
</reference>
<evidence type="ECO:0000259" key="1">
    <source>
        <dbReference type="Pfam" id="PF20803"/>
    </source>
</evidence>
<dbReference type="AlphaFoldDB" id="A0A2G9YSX6"/>
<dbReference type="Proteomes" id="UP000231567">
    <property type="component" value="Unassembled WGS sequence"/>
</dbReference>
<evidence type="ECO:0000313" key="2">
    <source>
        <dbReference type="EMBL" id="PIP21843.1"/>
    </source>
</evidence>
<dbReference type="EMBL" id="PCRM01000013">
    <property type="protein sequence ID" value="PIP21843.1"/>
    <property type="molecule type" value="Genomic_DNA"/>
</dbReference>
<dbReference type="Pfam" id="PF20803">
    <property type="entry name" value="PaaX_M"/>
    <property type="match status" value="1"/>
</dbReference>
<dbReference type="Gene3D" id="3.30.70.2650">
    <property type="match status" value="1"/>
</dbReference>
<organism evidence="2 3">
    <name type="scientific">Candidatus Nealsonbacteria bacterium CG23_combo_of_CG06-09_8_20_14_all_40_13</name>
    <dbReference type="NCBI Taxonomy" id="1974724"/>
    <lineage>
        <taxon>Bacteria</taxon>
        <taxon>Candidatus Nealsoniibacteriota</taxon>
    </lineage>
</organism>
<feature type="domain" description="Transcriptional repressor PaaX-like central Cas2-like" evidence="1">
    <location>
        <begin position="29"/>
        <end position="102"/>
    </location>
</feature>
<sequence>MVFEVRLVENGKIKALRYELGDLQIETPTSWDGKWRVVVFDIPDKKKVTREVLRAKLRHLGFFKLQENVFIHPYECRKEIEIIKEAFEIWPYVNFMVVEEIDQLEELKEKFQL</sequence>
<comment type="caution">
    <text evidence="2">The sequence shown here is derived from an EMBL/GenBank/DDBJ whole genome shotgun (WGS) entry which is preliminary data.</text>
</comment>
<protein>
    <recommendedName>
        <fullName evidence="1">Transcriptional repressor PaaX-like central Cas2-like domain-containing protein</fullName>
    </recommendedName>
</protein>